<dbReference type="InterPro" id="IPR041577">
    <property type="entry name" value="RT_RNaseH_2"/>
</dbReference>
<dbReference type="SUPFAM" id="SSF54160">
    <property type="entry name" value="Chromo domain-like"/>
    <property type="match status" value="1"/>
</dbReference>
<dbReference type="GO" id="GO:0003676">
    <property type="term" value="F:nucleic acid binding"/>
    <property type="evidence" value="ECO:0007669"/>
    <property type="project" value="InterPro"/>
</dbReference>
<gene>
    <name evidence="5" type="ORF">E5676_scaffold416G00770</name>
</gene>
<dbReference type="Pfam" id="PF24626">
    <property type="entry name" value="SH3_Tf2-1"/>
    <property type="match status" value="1"/>
</dbReference>
<dbReference type="InterPro" id="IPR056924">
    <property type="entry name" value="SH3_Tf2-1"/>
</dbReference>
<dbReference type="Gene3D" id="3.30.420.10">
    <property type="entry name" value="Ribonuclease H-like superfamily/Ribonuclease H"/>
    <property type="match status" value="1"/>
</dbReference>
<comment type="caution">
    <text evidence="5">The sequence shown here is derived from an EMBL/GenBank/DDBJ whole genome shotgun (WGS) entry which is preliminary data.</text>
</comment>
<dbReference type="InterPro" id="IPR016197">
    <property type="entry name" value="Chromo-like_dom_sf"/>
</dbReference>
<name>A0A5D3D7N6_CUCMM</name>
<protein>
    <submittedName>
        <fullName evidence="5">Transposon Tf2-1 polyprotein isoform X1</fullName>
    </submittedName>
</protein>
<dbReference type="SUPFAM" id="SSF56672">
    <property type="entry name" value="DNA/RNA polymerases"/>
    <property type="match status" value="1"/>
</dbReference>
<sequence length="472" mass="54357">MNARDIEKTAFGTHEGHYEFLVLPFNKDLEEHLQHLETVESNYGCVPAPLTQLLKLGAFKWNEKAQLAFNKLKMAMMTLPVLAMPDFNLPFEIETDTSGYGFGAVLVQAKRPIAYFSHTLSRRDQAKPVYKRELIAVVLAVQRWRPYLLGLENKVADALSKVPPEAHLSHISTPALLDIAIIQAEMEKDQQLQEIKTKLAEQRNEASVFSLQQGWEVIMVVVDRMSKYAHFIALKHPYTARSIAEVFVKEIVKLHPRSIVSNRDRAEYWYNTTYHSSIGITPFQVVYGRLPPPLMYYGDMEIPNSTLEQQLKERDLALETLKEHLKLAQDKMKKCADLKRRELNSKLERWKVAYKLELPPPTSIHPVFHVSQLKKALGDHTKNPATREWEVLISWKGLPPHEATWEDCNDFNQQFPDFHLDDKVDLGRESIVRPPIIFKYSRRDKNVNTCANEEGNQREGDHIGGPTVREMD</sequence>
<dbReference type="InterPro" id="IPR043128">
    <property type="entry name" value="Rev_trsase/Diguanyl_cyclase"/>
</dbReference>
<evidence type="ECO:0000256" key="2">
    <source>
        <dbReference type="SAM" id="MobiDB-lite"/>
    </source>
</evidence>
<dbReference type="InterPro" id="IPR043502">
    <property type="entry name" value="DNA/RNA_pol_sf"/>
</dbReference>
<dbReference type="Gene3D" id="3.30.70.270">
    <property type="match status" value="1"/>
</dbReference>
<feature type="domain" description="Tf2-1-like SH3-like" evidence="4">
    <location>
        <begin position="351"/>
        <end position="376"/>
    </location>
</feature>
<dbReference type="AlphaFoldDB" id="A0A5D3D7N6"/>
<dbReference type="Proteomes" id="UP000321947">
    <property type="component" value="Unassembled WGS sequence"/>
</dbReference>
<evidence type="ECO:0000256" key="1">
    <source>
        <dbReference type="ARBA" id="ARBA00023268"/>
    </source>
</evidence>
<feature type="domain" description="Reverse transcriptase/retrotransposon-derived protein RNase H-like" evidence="3">
    <location>
        <begin position="61"/>
        <end position="152"/>
    </location>
</feature>
<accession>A0A5D3D7N6</accession>
<evidence type="ECO:0000313" key="6">
    <source>
        <dbReference type="Proteomes" id="UP000321947"/>
    </source>
</evidence>
<keyword evidence="1" id="KW-0511">Multifunctional enzyme</keyword>
<dbReference type="InterPro" id="IPR012337">
    <property type="entry name" value="RNaseH-like_sf"/>
</dbReference>
<dbReference type="PANTHER" id="PTHR37984">
    <property type="entry name" value="PROTEIN CBG26694"/>
    <property type="match status" value="1"/>
</dbReference>
<dbReference type="SUPFAM" id="SSF53098">
    <property type="entry name" value="Ribonuclease H-like"/>
    <property type="match status" value="1"/>
</dbReference>
<dbReference type="InterPro" id="IPR050951">
    <property type="entry name" value="Retrovirus_Pol_polyprotein"/>
</dbReference>
<evidence type="ECO:0000259" key="3">
    <source>
        <dbReference type="Pfam" id="PF17919"/>
    </source>
</evidence>
<feature type="region of interest" description="Disordered" evidence="2">
    <location>
        <begin position="450"/>
        <end position="472"/>
    </location>
</feature>
<dbReference type="PANTHER" id="PTHR37984:SF5">
    <property type="entry name" value="PROTEIN NYNRIN-LIKE"/>
    <property type="match status" value="1"/>
</dbReference>
<evidence type="ECO:0000313" key="5">
    <source>
        <dbReference type="EMBL" id="TYK19571.1"/>
    </source>
</evidence>
<dbReference type="Gene3D" id="3.10.20.370">
    <property type="match status" value="1"/>
</dbReference>
<dbReference type="EMBL" id="SSTD01006863">
    <property type="protein sequence ID" value="TYK19571.1"/>
    <property type="molecule type" value="Genomic_DNA"/>
</dbReference>
<reference evidence="5 6" key="1">
    <citation type="submission" date="2019-08" db="EMBL/GenBank/DDBJ databases">
        <title>Draft genome sequences of two oriental melons (Cucumis melo L. var makuwa).</title>
        <authorList>
            <person name="Kwon S.-Y."/>
        </authorList>
    </citation>
    <scope>NUCLEOTIDE SEQUENCE [LARGE SCALE GENOMIC DNA]</scope>
    <source>
        <strain evidence="6">cv. Chang Bougi</strain>
        <tissue evidence="5">Leaf</tissue>
    </source>
</reference>
<dbReference type="Gene3D" id="2.40.50.40">
    <property type="match status" value="1"/>
</dbReference>
<evidence type="ECO:0000259" key="4">
    <source>
        <dbReference type="Pfam" id="PF24626"/>
    </source>
</evidence>
<dbReference type="GO" id="GO:0003824">
    <property type="term" value="F:catalytic activity"/>
    <property type="evidence" value="ECO:0007669"/>
    <property type="project" value="UniProtKB-KW"/>
</dbReference>
<organism evidence="5 6">
    <name type="scientific">Cucumis melo var. makuwa</name>
    <name type="common">Oriental melon</name>
    <dbReference type="NCBI Taxonomy" id="1194695"/>
    <lineage>
        <taxon>Eukaryota</taxon>
        <taxon>Viridiplantae</taxon>
        <taxon>Streptophyta</taxon>
        <taxon>Embryophyta</taxon>
        <taxon>Tracheophyta</taxon>
        <taxon>Spermatophyta</taxon>
        <taxon>Magnoliopsida</taxon>
        <taxon>eudicotyledons</taxon>
        <taxon>Gunneridae</taxon>
        <taxon>Pentapetalae</taxon>
        <taxon>rosids</taxon>
        <taxon>fabids</taxon>
        <taxon>Cucurbitales</taxon>
        <taxon>Cucurbitaceae</taxon>
        <taxon>Benincaseae</taxon>
        <taxon>Cucumis</taxon>
    </lineage>
</organism>
<dbReference type="Pfam" id="PF17919">
    <property type="entry name" value="RT_RNaseH_2"/>
    <property type="match status" value="1"/>
</dbReference>
<proteinExistence type="predicted"/>
<dbReference type="InterPro" id="IPR036397">
    <property type="entry name" value="RNaseH_sf"/>
</dbReference>